<organism evidence="2">
    <name type="scientific">Physcomitrium patens</name>
    <name type="common">Spreading-leaved earth moss</name>
    <name type="synonym">Physcomitrella patens</name>
    <dbReference type="NCBI Taxonomy" id="3218"/>
    <lineage>
        <taxon>Eukaryota</taxon>
        <taxon>Viridiplantae</taxon>
        <taxon>Streptophyta</taxon>
        <taxon>Embryophyta</taxon>
        <taxon>Bryophyta</taxon>
        <taxon>Bryophytina</taxon>
        <taxon>Bryopsida</taxon>
        <taxon>Funariidae</taxon>
        <taxon>Funariales</taxon>
        <taxon>Funariaceae</taxon>
        <taxon>Physcomitrium</taxon>
    </lineage>
</organism>
<dbReference type="EnsemblPlants" id="Pp3c10_17330V3.2">
    <property type="protein sequence ID" value="PAC:32901381.CDS.1"/>
    <property type="gene ID" value="Pp3c10_17330"/>
</dbReference>
<dbReference type="EnsemblPlants" id="Pp3c10_17330V3.1">
    <property type="protein sequence ID" value="PAC:32901380.CDS.1"/>
    <property type="gene ID" value="Pp3c10_17330"/>
</dbReference>
<evidence type="ECO:0000256" key="1">
    <source>
        <dbReference type="SAM" id="MobiDB-lite"/>
    </source>
</evidence>
<proteinExistence type="predicted"/>
<sequence>MNNDRLDGDHLVNGIMYKRQENETFIATNAFVIDIPDVSEAKHSNPEPEGQLSEKQSGVAGLLGRRLSTLQQMLMEDTIRRSAGGVLQSWRPMQLWSRVVPQQTWNIYSVLQWTPNSQPGLFFLLDRFSWPQAWPQLCSPTTSHSRGQ</sequence>
<feature type="region of interest" description="Disordered" evidence="1">
    <location>
        <begin position="40"/>
        <end position="59"/>
    </location>
</feature>
<dbReference type="Gramene" id="Pp3c10_17330V3.2">
    <property type="protein sequence ID" value="PAC:32901381.CDS.1"/>
    <property type="gene ID" value="Pp3c10_17330"/>
</dbReference>
<name>A0A2K1JZD8_PHYPA</name>
<keyword evidence="4" id="KW-1185">Reference proteome</keyword>
<reference evidence="2 4" key="1">
    <citation type="journal article" date="2008" name="Science">
        <title>The Physcomitrella genome reveals evolutionary insights into the conquest of land by plants.</title>
        <authorList>
            <person name="Rensing S."/>
            <person name="Lang D."/>
            <person name="Zimmer A."/>
            <person name="Terry A."/>
            <person name="Salamov A."/>
            <person name="Shapiro H."/>
            <person name="Nishiyama T."/>
            <person name="Perroud P.-F."/>
            <person name="Lindquist E."/>
            <person name="Kamisugi Y."/>
            <person name="Tanahashi T."/>
            <person name="Sakakibara K."/>
            <person name="Fujita T."/>
            <person name="Oishi K."/>
            <person name="Shin-I T."/>
            <person name="Kuroki Y."/>
            <person name="Toyoda A."/>
            <person name="Suzuki Y."/>
            <person name="Hashimoto A."/>
            <person name="Yamaguchi K."/>
            <person name="Sugano A."/>
            <person name="Kohara Y."/>
            <person name="Fujiyama A."/>
            <person name="Anterola A."/>
            <person name="Aoki S."/>
            <person name="Ashton N."/>
            <person name="Barbazuk W.B."/>
            <person name="Barker E."/>
            <person name="Bennetzen J."/>
            <person name="Bezanilla M."/>
            <person name="Blankenship R."/>
            <person name="Cho S.H."/>
            <person name="Dutcher S."/>
            <person name="Estelle M."/>
            <person name="Fawcett J.A."/>
            <person name="Gundlach H."/>
            <person name="Hanada K."/>
            <person name="Heyl A."/>
            <person name="Hicks K.A."/>
            <person name="Hugh J."/>
            <person name="Lohr M."/>
            <person name="Mayer K."/>
            <person name="Melkozernov A."/>
            <person name="Murata T."/>
            <person name="Nelson D."/>
            <person name="Pils B."/>
            <person name="Prigge M."/>
            <person name="Reiss B."/>
            <person name="Renner T."/>
            <person name="Rombauts S."/>
            <person name="Rushton P."/>
            <person name="Sanderfoot A."/>
            <person name="Schween G."/>
            <person name="Shiu S.-H."/>
            <person name="Stueber K."/>
            <person name="Theodoulou F.L."/>
            <person name="Tu H."/>
            <person name="Van de Peer Y."/>
            <person name="Verrier P.J."/>
            <person name="Waters E."/>
            <person name="Wood A."/>
            <person name="Yang L."/>
            <person name="Cove D."/>
            <person name="Cuming A."/>
            <person name="Hasebe M."/>
            <person name="Lucas S."/>
            <person name="Mishler D.B."/>
            <person name="Reski R."/>
            <person name="Grigoriev I."/>
            <person name="Quatrano R.S."/>
            <person name="Boore J.L."/>
        </authorList>
    </citation>
    <scope>NUCLEOTIDE SEQUENCE [LARGE SCALE GENOMIC DNA]</scope>
    <source>
        <strain evidence="3 4">cv. Gransden 2004</strain>
    </source>
</reference>
<reference evidence="2 4" key="2">
    <citation type="journal article" date="2018" name="Plant J.">
        <title>The Physcomitrella patens chromosome-scale assembly reveals moss genome structure and evolution.</title>
        <authorList>
            <person name="Lang D."/>
            <person name="Ullrich K.K."/>
            <person name="Murat F."/>
            <person name="Fuchs J."/>
            <person name="Jenkins J."/>
            <person name="Haas F.B."/>
            <person name="Piednoel M."/>
            <person name="Gundlach H."/>
            <person name="Van Bel M."/>
            <person name="Meyberg R."/>
            <person name="Vives C."/>
            <person name="Morata J."/>
            <person name="Symeonidi A."/>
            <person name="Hiss M."/>
            <person name="Muchero W."/>
            <person name="Kamisugi Y."/>
            <person name="Saleh O."/>
            <person name="Blanc G."/>
            <person name="Decker E.L."/>
            <person name="van Gessel N."/>
            <person name="Grimwood J."/>
            <person name="Hayes R.D."/>
            <person name="Graham S.W."/>
            <person name="Gunter L.E."/>
            <person name="McDaniel S.F."/>
            <person name="Hoernstein S.N.W."/>
            <person name="Larsson A."/>
            <person name="Li F.W."/>
            <person name="Perroud P.F."/>
            <person name="Phillips J."/>
            <person name="Ranjan P."/>
            <person name="Rokshar D.S."/>
            <person name="Rothfels C.J."/>
            <person name="Schneider L."/>
            <person name="Shu S."/>
            <person name="Stevenson D.W."/>
            <person name="Thummler F."/>
            <person name="Tillich M."/>
            <person name="Villarreal Aguilar J.C."/>
            <person name="Widiez T."/>
            <person name="Wong G.K."/>
            <person name="Wymore A."/>
            <person name="Zhang Y."/>
            <person name="Zimmer A.D."/>
            <person name="Quatrano R.S."/>
            <person name="Mayer K.F.X."/>
            <person name="Goodstein D."/>
            <person name="Casacuberta J.M."/>
            <person name="Vandepoele K."/>
            <person name="Reski R."/>
            <person name="Cuming A.C."/>
            <person name="Tuskan G.A."/>
            <person name="Maumus F."/>
            <person name="Salse J."/>
            <person name="Schmutz J."/>
            <person name="Rensing S.A."/>
        </authorList>
    </citation>
    <scope>NUCLEOTIDE SEQUENCE [LARGE SCALE GENOMIC DNA]</scope>
    <source>
        <strain evidence="3 4">cv. Gransden 2004</strain>
    </source>
</reference>
<dbReference type="PaxDb" id="3218-PP1S181_8V6.1"/>
<reference evidence="3" key="3">
    <citation type="submission" date="2020-12" db="UniProtKB">
        <authorList>
            <consortium name="EnsemblPlants"/>
        </authorList>
    </citation>
    <scope>IDENTIFICATION</scope>
</reference>
<dbReference type="Gramene" id="Pp3c10_17330V3.1">
    <property type="protein sequence ID" value="PAC:32901380.CDS.1"/>
    <property type="gene ID" value="Pp3c10_17330"/>
</dbReference>
<evidence type="ECO:0000313" key="2">
    <source>
        <dbReference type="EMBL" id="PNR46894.1"/>
    </source>
</evidence>
<evidence type="ECO:0000313" key="3">
    <source>
        <dbReference type="EnsemblPlants" id="PAC:32901380.CDS.1"/>
    </source>
</evidence>
<dbReference type="Proteomes" id="UP000006727">
    <property type="component" value="Chromosome 10"/>
</dbReference>
<evidence type="ECO:0000313" key="4">
    <source>
        <dbReference type="Proteomes" id="UP000006727"/>
    </source>
</evidence>
<dbReference type="InParanoid" id="A0A2K1JZD8"/>
<protein>
    <submittedName>
        <fullName evidence="2 3">Uncharacterized protein</fullName>
    </submittedName>
</protein>
<dbReference type="AlphaFoldDB" id="A0A2K1JZD8"/>
<dbReference type="EMBL" id="ABEU02000010">
    <property type="protein sequence ID" value="PNR46894.1"/>
    <property type="molecule type" value="Genomic_DNA"/>
</dbReference>
<gene>
    <name evidence="2" type="ORF">PHYPA_014014</name>
</gene>
<accession>A0A2K1JZD8</accession>